<dbReference type="EMBL" id="DQZW01000300">
    <property type="protein sequence ID" value="HDL90515.1"/>
    <property type="molecule type" value="Genomic_DNA"/>
</dbReference>
<keyword evidence="3 10" id="KW-0533">Nickel</keyword>
<evidence type="ECO:0000256" key="1">
    <source>
        <dbReference type="ARBA" id="ARBA00001966"/>
    </source>
</evidence>
<keyword evidence="5 9" id="KW-0560">Oxidoreductase</keyword>
<proteinExistence type="predicted"/>
<protein>
    <recommendedName>
        <fullName evidence="9">Carbon monoxide dehydrogenase</fullName>
        <ecNumber evidence="9">1.2.7.4</ecNumber>
    </recommendedName>
</protein>
<dbReference type="GO" id="GO:0051539">
    <property type="term" value="F:4 iron, 4 sulfur cluster binding"/>
    <property type="evidence" value="ECO:0007669"/>
    <property type="project" value="UniProtKB-UniRule"/>
</dbReference>
<dbReference type="GO" id="GO:0043885">
    <property type="term" value="F:anaerobic carbon-monoxide dehydrogenase activity"/>
    <property type="evidence" value="ECO:0007669"/>
    <property type="project" value="UniProtKB-UniRule"/>
</dbReference>
<dbReference type="InterPro" id="IPR016101">
    <property type="entry name" value="CO_DH_a-bundle"/>
</dbReference>
<dbReference type="Proteomes" id="UP000886355">
    <property type="component" value="Unassembled WGS sequence"/>
</dbReference>
<evidence type="ECO:0000256" key="9">
    <source>
        <dbReference type="PIRNR" id="PIRNR005023"/>
    </source>
</evidence>
<dbReference type="EC" id="1.2.7.4" evidence="9"/>
<feature type="binding site" evidence="10">
    <location>
        <position position="57"/>
    </location>
    <ligand>
        <name>[4Fe-4S] cluster</name>
        <dbReference type="ChEBI" id="CHEBI:49883"/>
        <label>2</label>
    </ligand>
</feature>
<feature type="binding site" evidence="10">
    <location>
        <position position="60"/>
    </location>
    <ligand>
        <name>[4Fe-4S] cluster</name>
        <dbReference type="ChEBI" id="CHEBI:49883"/>
        <label>2</label>
    </ligand>
</feature>
<evidence type="ECO:0000256" key="2">
    <source>
        <dbReference type="ARBA" id="ARBA00022485"/>
    </source>
</evidence>
<dbReference type="GO" id="GO:0050418">
    <property type="term" value="F:hydroxylamine reductase activity"/>
    <property type="evidence" value="ECO:0007669"/>
    <property type="project" value="TreeGrafter"/>
</dbReference>
<feature type="binding site" evidence="10">
    <location>
        <position position="286"/>
    </location>
    <ligand>
        <name>[Ni-4Fe-4S] cluster</name>
        <dbReference type="ChEBI" id="CHEBI:47739"/>
    </ligand>
</feature>
<feature type="binding site" evidence="10">
    <location>
        <position position="322"/>
    </location>
    <ligand>
        <name>[Ni-4Fe-4S] cluster</name>
        <dbReference type="ChEBI" id="CHEBI:47739"/>
    </ligand>
</feature>
<keyword evidence="6 9" id="KW-0408">Iron</keyword>
<evidence type="ECO:0000256" key="6">
    <source>
        <dbReference type="ARBA" id="ARBA00023004"/>
    </source>
</evidence>
<evidence type="ECO:0000256" key="4">
    <source>
        <dbReference type="ARBA" id="ARBA00022723"/>
    </source>
</evidence>
<dbReference type="Gene3D" id="3.40.50.2030">
    <property type="match status" value="2"/>
</dbReference>
<feature type="binding site" evidence="10">
    <location>
        <position position="502"/>
    </location>
    <ligand>
        <name>[Ni-4Fe-4S] cluster</name>
        <dbReference type="ChEBI" id="CHEBI:47739"/>
    </ligand>
</feature>
<dbReference type="PIRSF" id="PIRSF005023">
    <property type="entry name" value="CODH"/>
    <property type="match status" value="1"/>
</dbReference>
<dbReference type="GO" id="GO:0016151">
    <property type="term" value="F:nickel cation binding"/>
    <property type="evidence" value="ECO:0007669"/>
    <property type="project" value="InterPro"/>
</dbReference>
<feature type="binding site" evidence="10">
    <location>
        <position position="543"/>
    </location>
    <ligand>
        <name>[Ni-4Fe-4S] cluster</name>
        <dbReference type="ChEBI" id="CHEBI:47739"/>
    </ligand>
</feature>
<dbReference type="InterPro" id="IPR016099">
    <property type="entry name" value="Prismane-like_a/b-sand"/>
</dbReference>
<reference evidence="11" key="1">
    <citation type="journal article" date="2020" name="mSystems">
        <title>Genome- and Community-Level Interaction Insights into Carbon Utilization and Element Cycling Functions of Hydrothermarchaeota in Hydrothermal Sediment.</title>
        <authorList>
            <person name="Zhou Z."/>
            <person name="Liu Y."/>
            <person name="Xu W."/>
            <person name="Pan J."/>
            <person name="Luo Z.H."/>
            <person name="Li M."/>
        </authorList>
    </citation>
    <scope>NUCLEOTIDE SEQUENCE [LARGE SCALE GENOMIC DNA]</scope>
    <source>
        <strain evidence="11">HyVt-19</strain>
    </source>
</reference>
<feature type="binding site" evidence="10">
    <location>
        <position position="48"/>
    </location>
    <ligand>
        <name>[4Fe-4S] cluster</name>
        <dbReference type="ChEBI" id="CHEBI:49883"/>
        <label>1</label>
        <note>ligand shared between dimeric partners</note>
    </ligand>
</feature>
<dbReference type="SUPFAM" id="SSF56821">
    <property type="entry name" value="Prismane protein-like"/>
    <property type="match status" value="1"/>
</dbReference>
<name>A0A7C0WVH3_9BACT</name>
<dbReference type="Gene3D" id="1.20.1270.30">
    <property type="match status" value="1"/>
</dbReference>
<feature type="binding site" evidence="10">
    <location>
        <position position="360"/>
    </location>
    <ligand>
        <name>[Ni-4Fe-4S] cluster</name>
        <dbReference type="ChEBI" id="CHEBI:47739"/>
    </ligand>
</feature>
<dbReference type="GO" id="GO:0042542">
    <property type="term" value="P:response to hydrogen peroxide"/>
    <property type="evidence" value="ECO:0007669"/>
    <property type="project" value="TreeGrafter"/>
</dbReference>
<keyword evidence="7 9" id="KW-0411">Iron-sulfur</keyword>
<accession>A0A7C0WVH3</accession>
<feature type="binding site" evidence="10">
    <location>
        <position position="79"/>
    </location>
    <ligand>
        <name>[4Fe-4S] cluster</name>
        <dbReference type="ChEBI" id="CHEBI:49883"/>
        <label>2</label>
    </ligand>
</feature>
<dbReference type="PANTHER" id="PTHR30109:SF4">
    <property type="entry name" value="CARBON MONOXIDE DEHYDROGENASE"/>
    <property type="match status" value="1"/>
</dbReference>
<gene>
    <name evidence="11" type="primary">cooS</name>
    <name evidence="11" type="ORF">ENG14_06390</name>
</gene>
<evidence type="ECO:0000256" key="8">
    <source>
        <dbReference type="ARBA" id="ARBA00048733"/>
    </source>
</evidence>
<evidence type="ECO:0000256" key="3">
    <source>
        <dbReference type="ARBA" id="ARBA00022596"/>
    </source>
</evidence>
<dbReference type="AlphaFoldDB" id="A0A7C0WVH3"/>
<feature type="binding site" evidence="10">
    <location>
        <position position="65"/>
    </location>
    <ligand>
        <name>[4Fe-4S] cluster</name>
        <dbReference type="ChEBI" id="CHEBI:49883"/>
        <label>2</label>
    </ligand>
</feature>
<dbReference type="GO" id="GO:0004601">
    <property type="term" value="F:peroxidase activity"/>
    <property type="evidence" value="ECO:0007669"/>
    <property type="project" value="TreeGrafter"/>
</dbReference>
<feature type="binding site" evidence="10">
    <location>
        <position position="472"/>
    </location>
    <ligand>
        <name>[Ni-4Fe-4S] cluster</name>
        <dbReference type="ChEBI" id="CHEBI:47739"/>
    </ligand>
</feature>
<dbReference type="NCBIfam" id="TIGR01702">
    <property type="entry name" value="CO_DH_cata"/>
    <property type="match status" value="1"/>
</dbReference>
<dbReference type="InterPro" id="IPR011254">
    <property type="entry name" value="Prismane-like_sf"/>
</dbReference>
<dbReference type="InterPro" id="IPR004137">
    <property type="entry name" value="HCP/CODH"/>
</dbReference>
<sequence>MAEAKEKKKKEYNWNEFSICETTVMMLKKAAEDGVETAFVRAAEMKPCPIGADSACCKHCSMGPCRLNPKDPYSRTGVCGATIDTIAARNFARMVASGAAAHTDHGMSMLDIFREVVHGTIKDYKIKDEVKLREVAKSIGIEVEIKKKVKRDGREVEVKEPRDTLEIAKELCEELEKTYTQVEGEIPFVKRVPPKTVETWRKLGIVPRGSMREIMELMHRTHIGVDQHYENIVRQCSRTALSDGWGGSMVATEISDILYGTPKPLVAPVNMGALKEDHVNIIVHGHEPNLFESMIDSVNDPKLIEKAKEAGAAGINLTGMCCSGAEVLSRHGVPHVGNFMSTEAVLVTGAVDAMAVDVQCIKQGLATVAKCYGTYLFTTNPRCWIEGAEHIELDEKNPRECTDKIVEKAIERFKSKRPEKIVIPQRVDMGVHGFSHEYINYMLGGTFRASYKPLNENIINGKIRGVAGVVGCTNPRVRHDWVHVELVKELIRHDVLVVQTGCSQIALAKAGLLKPDAAVLAGDGLAEVCETVGMPPVLGCGSCVDNSRILIACAEIVKTGGLGESIADLPVAGAAPEWMSEKAISIGHYFVASGLYTVFGVTFPAIKGTKFYKHLFEELEELGLGKWGFAEDPIEMAHMMIAHIDKKREALGITGPRERKLFDMADRRALDVV</sequence>
<dbReference type="InterPro" id="IPR010047">
    <property type="entry name" value="CODH"/>
</dbReference>
<organism evidence="11">
    <name type="scientific">Thermodesulforhabdus norvegica</name>
    <dbReference type="NCBI Taxonomy" id="39841"/>
    <lineage>
        <taxon>Bacteria</taxon>
        <taxon>Pseudomonadati</taxon>
        <taxon>Thermodesulfobacteriota</taxon>
        <taxon>Syntrophobacteria</taxon>
        <taxon>Syntrophobacterales</taxon>
        <taxon>Thermodesulforhabdaceae</taxon>
        <taxon>Thermodesulforhabdus</taxon>
    </lineage>
</organism>
<evidence type="ECO:0000256" key="10">
    <source>
        <dbReference type="PIRSR" id="PIRSR005023-1"/>
    </source>
</evidence>
<dbReference type="Pfam" id="PF03063">
    <property type="entry name" value="Prismane"/>
    <property type="match status" value="1"/>
</dbReference>
<comment type="catalytic activity">
    <reaction evidence="8 9">
        <text>CO + 2 oxidized [2Fe-2S]-[ferredoxin] + H2O = 2 reduced [2Fe-2S]-[ferredoxin] + CO2 + 2 H(+)</text>
        <dbReference type="Rhea" id="RHEA:21040"/>
        <dbReference type="Rhea" id="RHEA-COMP:10000"/>
        <dbReference type="Rhea" id="RHEA-COMP:10001"/>
        <dbReference type="ChEBI" id="CHEBI:15377"/>
        <dbReference type="ChEBI" id="CHEBI:15378"/>
        <dbReference type="ChEBI" id="CHEBI:16526"/>
        <dbReference type="ChEBI" id="CHEBI:17245"/>
        <dbReference type="ChEBI" id="CHEBI:33737"/>
        <dbReference type="ChEBI" id="CHEBI:33738"/>
        <dbReference type="EC" id="1.2.7.4"/>
    </reaction>
</comment>
<keyword evidence="4 9" id="KW-0479">Metal-binding</keyword>
<comment type="cofactor">
    <cofactor evidence="1">
        <name>[4Fe-4S] cluster</name>
        <dbReference type="ChEBI" id="CHEBI:49883"/>
    </cofactor>
</comment>
<dbReference type="GO" id="GO:0006091">
    <property type="term" value="P:generation of precursor metabolites and energy"/>
    <property type="evidence" value="ECO:0007669"/>
    <property type="project" value="InterPro"/>
</dbReference>
<comment type="caution">
    <text evidence="11">The sequence shown here is derived from an EMBL/GenBank/DDBJ whole genome shotgun (WGS) entry which is preliminary data.</text>
</comment>
<feature type="binding site" evidence="10">
    <location>
        <position position="56"/>
    </location>
    <ligand>
        <name>[4Fe-4S] cluster</name>
        <dbReference type="ChEBI" id="CHEBI:49883"/>
        <label>1</label>
        <note>ligand shared between dimeric partners</note>
    </ligand>
</feature>
<evidence type="ECO:0000313" key="11">
    <source>
        <dbReference type="EMBL" id="HDL90515.1"/>
    </source>
</evidence>
<evidence type="ECO:0000256" key="5">
    <source>
        <dbReference type="ARBA" id="ARBA00023002"/>
    </source>
</evidence>
<keyword evidence="2 9" id="KW-0004">4Fe-4S</keyword>
<dbReference type="PANTHER" id="PTHR30109">
    <property type="entry name" value="HYDROXYLAMINE REDUCTASE"/>
    <property type="match status" value="1"/>
</dbReference>
<evidence type="ECO:0000256" key="7">
    <source>
        <dbReference type="ARBA" id="ARBA00023014"/>
    </source>
</evidence>